<keyword evidence="3" id="KW-1185">Reference proteome</keyword>
<evidence type="ECO:0000313" key="2">
    <source>
        <dbReference type="EMBL" id="RDU74007.1"/>
    </source>
</evidence>
<comment type="caution">
    <text evidence="2">The sequence shown here is derived from an EMBL/GenBank/DDBJ whole genome shotgun (WGS) entry which is preliminary data.</text>
</comment>
<dbReference type="RefSeq" id="WP_115578837.1">
    <property type="nucleotide sequence ID" value="NZ_NXLX01000006.1"/>
</dbReference>
<dbReference type="Pfam" id="PF10592">
    <property type="entry name" value="AIPR"/>
    <property type="match status" value="1"/>
</dbReference>
<sequence>MYYEYLANKITRFFSLIPERKLKEFEAKNTDEILQRKNSYAFLAYAMSEICNIDILEAIPCITDGSGDAQIDAIYIHTEENFSIHFFQSKYFSKPDKSIGENDIRLTLESTHRILGGKIPAKLSELLKSRIQDIQEAITDNGFPNIFIHFVSNGEATQDIEIFKERYKEYEICTYGAKEIARYSLEPIKKDFEVTLTTIGDITENLISGVSGHIATVNAREFIDMYKKHGEQNLLEKNIRYYKGLNTINKKIQATAESKEESKFFWFINNGISIVCDGFAPPIGDGLGNKILKIKNPMIINGGQTTETLARSNINENTRILLKIFVLTEDSIIAKITEGANSQNPINFRDLKANHKKQRFIQKYFLDHQIFLEIKSGEIPSKDQKIEVLKNDFLIQAYVAIYKSNPSDAKSSKMAVLRRYFDEIFENKSEEKTLAFRLFRSYEIIRFVNQNNTNEAFFPHAIFSICYAMSKLNPNILDEKFVFEKQQEKLSEVFIQALRVINTIIERKKSELEDNYSHNYLFKSKEIKILIDQKVAKRSGKEKNE</sequence>
<gene>
    <name evidence="2" type="ORF">CQA57_03410</name>
</gene>
<protein>
    <recommendedName>
        <fullName evidence="1">Abortive phage infection protein C-terminal domain-containing protein</fullName>
    </recommendedName>
</protein>
<dbReference type="InterPro" id="IPR018891">
    <property type="entry name" value="AIPR_C"/>
</dbReference>
<evidence type="ECO:0000259" key="1">
    <source>
        <dbReference type="Pfam" id="PF10592"/>
    </source>
</evidence>
<name>A0A3D8J917_9HELI</name>
<accession>A0A3D8J917</accession>
<dbReference type="EMBL" id="NXLX01000006">
    <property type="protein sequence ID" value="RDU74007.1"/>
    <property type="molecule type" value="Genomic_DNA"/>
</dbReference>
<feature type="domain" description="Abortive phage infection protein C-terminal" evidence="1">
    <location>
        <begin position="235"/>
        <end position="516"/>
    </location>
</feature>
<dbReference type="OrthoDB" id="9806213at2"/>
<proteinExistence type="predicted"/>
<dbReference type="AlphaFoldDB" id="A0A3D8J917"/>
<evidence type="ECO:0000313" key="3">
    <source>
        <dbReference type="Proteomes" id="UP000256695"/>
    </source>
</evidence>
<dbReference type="Proteomes" id="UP000256695">
    <property type="component" value="Unassembled WGS sequence"/>
</dbReference>
<organism evidence="2 3">
    <name type="scientific">Helicobacter anseris</name>
    <dbReference type="NCBI Taxonomy" id="375926"/>
    <lineage>
        <taxon>Bacteria</taxon>
        <taxon>Pseudomonadati</taxon>
        <taxon>Campylobacterota</taxon>
        <taxon>Epsilonproteobacteria</taxon>
        <taxon>Campylobacterales</taxon>
        <taxon>Helicobacteraceae</taxon>
        <taxon>Helicobacter</taxon>
    </lineage>
</organism>
<reference evidence="2 3" key="1">
    <citation type="submission" date="2018-04" db="EMBL/GenBank/DDBJ databases">
        <title>Novel Campyloabacter and Helicobacter Species and Strains.</title>
        <authorList>
            <person name="Mannion A.J."/>
            <person name="Shen Z."/>
            <person name="Fox J.G."/>
        </authorList>
    </citation>
    <scope>NUCLEOTIDE SEQUENCE [LARGE SCALE GENOMIC DNA]</scope>
    <source>
        <strain evidence="2 3">MIT 04-9362</strain>
    </source>
</reference>